<evidence type="ECO:0000313" key="4">
    <source>
        <dbReference type="Proteomes" id="UP001224775"/>
    </source>
</evidence>
<keyword evidence="4" id="KW-1185">Reference proteome</keyword>
<feature type="region of interest" description="Disordered" evidence="2">
    <location>
        <begin position="231"/>
        <end position="253"/>
    </location>
</feature>
<proteinExistence type="predicted"/>
<dbReference type="Proteomes" id="UP001224775">
    <property type="component" value="Unassembled WGS sequence"/>
</dbReference>
<sequence length="253" mass="28214">MMVQFEKRNNSAAELRGGPQDEAAARISALSGFEALCYTDADLQERLNEALDENKKNEATIMKLREQIHRHQAQERSMAAQIIQLSMDLAMAKAEADRQQLKLSPLEQQPQECILHTALKSAPKESNQIAPLDRVPCRTRSRHLRSQSLTISSNFVAHMVDMDVDTEDTVSNNNMGSNSNLFLSMGRRIGNLDSSFRSLRQSVLMGSMHSESSSEKIKSLSGSMNKSLHSIATDGPFDCDNNSSIDWPDEVPY</sequence>
<accession>A0AAD8YLN8</accession>
<feature type="coiled-coil region" evidence="1">
    <location>
        <begin position="40"/>
        <end position="74"/>
    </location>
</feature>
<gene>
    <name evidence="3" type="ORF">QTG54_000612</name>
</gene>
<dbReference type="AlphaFoldDB" id="A0AAD8YLN8"/>
<evidence type="ECO:0000256" key="2">
    <source>
        <dbReference type="SAM" id="MobiDB-lite"/>
    </source>
</evidence>
<evidence type="ECO:0000256" key="1">
    <source>
        <dbReference type="SAM" id="Coils"/>
    </source>
</evidence>
<evidence type="ECO:0000313" key="3">
    <source>
        <dbReference type="EMBL" id="KAK1748673.1"/>
    </source>
</evidence>
<keyword evidence="1" id="KW-0175">Coiled coil</keyword>
<dbReference type="EMBL" id="JATAAI010000001">
    <property type="protein sequence ID" value="KAK1748673.1"/>
    <property type="molecule type" value="Genomic_DNA"/>
</dbReference>
<protein>
    <submittedName>
        <fullName evidence="3">Uncharacterized protein</fullName>
    </submittedName>
</protein>
<organism evidence="3 4">
    <name type="scientific">Skeletonema marinoi</name>
    <dbReference type="NCBI Taxonomy" id="267567"/>
    <lineage>
        <taxon>Eukaryota</taxon>
        <taxon>Sar</taxon>
        <taxon>Stramenopiles</taxon>
        <taxon>Ochrophyta</taxon>
        <taxon>Bacillariophyta</taxon>
        <taxon>Coscinodiscophyceae</taxon>
        <taxon>Thalassiosirophycidae</taxon>
        <taxon>Thalassiosirales</taxon>
        <taxon>Skeletonemataceae</taxon>
        <taxon>Skeletonema</taxon>
        <taxon>Skeletonema marinoi-dohrnii complex</taxon>
    </lineage>
</organism>
<name>A0AAD8YLN8_9STRA</name>
<comment type="caution">
    <text evidence="3">The sequence shown here is derived from an EMBL/GenBank/DDBJ whole genome shotgun (WGS) entry which is preliminary data.</text>
</comment>
<reference evidence="3" key="1">
    <citation type="submission" date="2023-06" db="EMBL/GenBank/DDBJ databases">
        <title>Survivors Of The Sea: Transcriptome response of Skeletonema marinoi to long-term dormancy.</title>
        <authorList>
            <person name="Pinder M.I.M."/>
            <person name="Kourtchenko O."/>
            <person name="Robertson E.K."/>
            <person name="Larsson T."/>
            <person name="Maumus F."/>
            <person name="Osuna-Cruz C.M."/>
            <person name="Vancaester E."/>
            <person name="Stenow R."/>
            <person name="Vandepoele K."/>
            <person name="Ploug H."/>
            <person name="Bruchert V."/>
            <person name="Godhe A."/>
            <person name="Topel M."/>
        </authorList>
    </citation>
    <scope>NUCLEOTIDE SEQUENCE</scope>
    <source>
        <strain evidence="3">R05AC</strain>
    </source>
</reference>